<dbReference type="EMBL" id="FTNU01000001">
    <property type="protein sequence ID" value="SIR71587.1"/>
    <property type="molecule type" value="Genomic_DNA"/>
</dbReference>
<dbReference type="RefSeq" id="WP_076554156.1">
    <property type="nucleotide sequence ID" value="NZ_FTNU01000001.1"/>
</dbReference>
<dbReference type="Proteomes" id="UP000187495">
    <property type="component" value="Unassembled WGS sequence"/>
</dbReference>
<evidence type="ECO:0000313" key="2">
    <source>
        <dbReference type="Proteomes" id="UP000187495"/>
    </source>
</evidence>
<gene>
    <name evidence="1" type="ORF">SAMN02745664_10138</name>
</gene>
<name>A0A1N7D750_9GAMM</name>
<evidence type="ECO:0008006" key="3">
    <source>
        <dbReference type="Google" id="ProtNLM"/>
    </source>
</evidence>
<dbReference type="SUPFAM" id="SSF55718">
    <property type="entry name" value="SCP-like"/>
    <property type="match status" value="1"/>
</dbReference>
<reference evidence="2" key="1">
    <citation type="submission" date="2017-01" db="EMBL/GenBank/DDBJ databases">
        <authorList>
            <person name="Varghese N."/>
            <person name="Submissions S."/>
        </authorList>
    </citation>
    <scope>NUCLEOTIDE SEQUENCE [LARGE SCALE GENOMIC DNA]</scope>
    <source>
        <strain evidence="2">DSM 21768</strain>
    </source>
</reference>
<keyword evidence="2" id="KW-1185">Reference proteome</keyword>
<protein>
    <recommendedName>
        <fullName evidence="3">SCP-2 sterol transfer family protein</fullName>
    </recommendedName>
</protein>
<proteinExistence type="predicted"/>
<accession>A0A1N7D750</accession>
<dbReference type="STRING" id="34061.B0189_00485"/>
<dbReference type="Gene3D" id="3.30.1050.10">
    <property type="entry name" value="SCP2 sterol-binding domain"/>
    <property type="match status" value="1"/>
</dbReference>
<dbReference type="AlphaFoldDB" id="A0A1N7D750"/>
<sequence length="169" mass="18845">MFTIPVINVKTNPLDALLALLGLRLQNLAKNRDNETFNNLIKDRNVCIQFVAPEMARYFRFENSHFGQSLGTAHNADLTIDFKDAMTGVQLLTKGDITAFMTAIQDGDITITGDYKLLLWFASIGKQAASVPEAYQPYLDQVKPLVAIAKPYAQNAKELLGNLKQKLQK</sequence>
<dbReference type="InterPro" id="IPR036527">
    <property type="entry name" value="SCP2_sterol-bd_dom_sf"/>
</dbReference>
<organism evidence="1 2">
    <name type="scientific">Moraxella cuniculi DSM 21768</name>
    <dbReference type="NCBI Taxonomy" id="1122245"/>
    <lineage>
        <taxon>Bacteria</taxon>
        <taxon>Pseudomonadati</taxon>
        <taxon>Pseudomonadota</taxon>
        <taxon>Gammaproteobacteria</taxon>
        <taxon>Moraxellales</taxon>
        <taxon>Moraxellaceae</taxon>
        <taxon>Moraxella</taxon>
    </lineage>
</organism>
<evidence type="ECO:0000313" key="1">
    <source>
        <dbReference type="EMBL" id="SIR71587.1"/>
    </source>
</evidence>